<organism evidence="1 2">
    <name type="scientific">Alienimonas californiensis</name>
    <dbReference type="NCBI Taxonomy" id="2527989"/>
    <lineage>
        <taxon>Bacteria</taxon>
        <taxon>Pseudomonadati</taxon>
        <taxon>Planctomycetota</taxon>
        <taxon>Planctomycetia</taxon>
        <taxon>Planctomycetales</taxon>
        <taxon>Planctomycetaceae</taxon>
        <taxon>Alienimonas</taxon>
    </lineage>
</organism>
<dbReference type="EMBL" id="CP036265">
    <property type="protein sequence ID" value="QDT15786.1"/>
    <property type="molecule type" value="Genomic_DNA"/>
</dbReference>
<dbReference type="InterPro" id="IPR006311">
    <property type="entry name" value="TAT_signal"/>
</dbReference>
<dbReference type="PROSITE" id="PS51318">
    <property type="entry name" value="TAT"/>
    <property type="match status" value="1"/>
</dbReference>
<reference evidence="1 2" key="1">
    <citation type="submission" date="2019-02" db="EMBL/GenBank/DDBJ databases">
        <title>Deep-cultivation of Planctomycetes and their phenomic and genomic characterization uncovers novel biology.</title>
        <authorList>
            <person name="Wiegand S."/>
            <person name="Jogler M."/>
            <person name="Boedeker C."/>
            <person name="Pinto D."/>
            <person name="Vollmers J."/>
            <person name="Rivas-Marin E."/>
            <person name="Kohn T."/>
            <person name="Peeters S.H."/>
            <person name="Heuer A."/>
            <person name="Rast P."/>
            <person name="Oberbeckmann S."/>
            <person name="Bunk B."/>
            <person name="Jeske O."/>
            <person name="Meyerdierks A."/>
            <person name="Storesund J.E."/>
            <person name="Kallscheuer N."/>
            <person name="Luecker S."/>
            <person name="Lage O.M."/>
            <person name="Pohl T."/>
            <person name="Merkel B.J."/>
            <person name="Hornburger P."/>
            <person name="Mueller R.-W."/>
            <person name="Bruemmer F."/>
            <person name="Labrenz M."/>
            <person name="Spormann A.M."/>
            <person name="Op den Camp H."/>
            <person name="Overmann J."/>
            <person name="Amann R."/>
            <person name="Jetten M.S.M."/>
            <person name="Mascher T."/>
            <person name="Medema M.H."/>
            <person name="Devos D.P."/>
            <person name="Kaster A.-K."/>
            <person name="Ovreas L."/>
            <person name="Rohde M."/>
            <person name="Galperin M.Y."/>
            <person name="Jogler C."/>
        </authorList>
    </citation>
    <scope>NUCLEOTIDE SEQUENCE [LARGE SCALE GENOMIC DNA]</scope>
    <source>
        <strain evidence="1 2">CA12</strain>
    </source>
</reference>
<sequence>MFAPVARRPLSRRTLSRRTLLRGAGVAMALPLLERFAPGALRASDGRGPGRMVCLCATLGLHQPLFTPEGTGRGYKMSPYLEPLARHRDDFTVFSGLSHPEVDGGHSSEASFLTAAPDPASSNFRNSISLDQYALDYLNPDTRFPHLTLGIAGPSLSWTRAGVQIPAQNSPSKLFEALFLDGSEEQKQARTAAITNGRSVLDVVAARAKRLHDRSPAGDRRTLDQYFTSVRELEQRMQASEAWVTKPKPRVDYKQPEDVKDRADFVAKQTLMYDMMRLALQTDSTRVITLMLSGNNLVPPLDGIDVDWHNLSHHGKDPEKIAQLRHIELEEMRLLAGFLDSLADTPELGGGVGGRLLDSTLVLFGSNLGDASMHDTRNMPMLLAGGSALGVKHAGHLAFDKEDHPPLCNLYVTMLQALGVETDRFATGTSTLTGLELG</sequence>
<dbReference type="Pfam" id="PF07586">
    <property type="entry name" value="HXXSHH"/>
    <property type="match status" value="1"/>
</dbReference>
<gene>
    <name evidence="1" type="ORF">CA12_18800</name>
</gene>
<evidence type="ECO:0008006" key="3">
    <source>
        <dbReference type="Google" id="ProtNLM"/>
    </source>
</evidence>
<dbReference type="Proteomes" id="UP000318741">
    <property type="component" value="Chromosome"/>
</dbReference>
<accession>A0A517P8T3</accession>
<evidence type="ECO:0000313" key="2">
    <source>
        <dbReference type="Proteomes" id="UP000318741"/>
    </source>
</evidence>
<keyword evidence="2" id="KW-1185">Reference proteome</keyword>
<dbReference type="KEGG" id="acaf:CA12_18800"/>
<dbReference type="AlphaFoldDB" id="A0A517P8T3"/>
<dbReference type="InterPro" id="IPR011447">
    <property type="entry name" value="DUF1552"/>
</dbReference>
<evidence type="ECO:0000313" key="1">
    <source>
        <dbReference type="EMBL" id="QDT15786.1"/>
    </source>
</evidence>
<name>A0A517P8T3_9PLAN</name>
<protein>
    <recommendedName>
        <fullName evidence="3">DUF1552 domain-containing protein</fullName>
    </recommendedName>
</protein>
<dbReference type="OrthoDB" id="9146593at2"/>
<proteinExistence type="predicted"/>